<evidence type="ECO:0000313" key="2">
    <source>
        <dbReference type="EMBL" id="EEH64048.1"/>
    </source>
</evidence>
<dbReference type="SUPFAM" id="SSF56672">
    <property type="entry name" value="DNA/RNA polymerases"/>
    <property type="match status" value="1"/>
</dbReference>
<dbReference type="HOGENOM" id="CLU_2115734_0_0_11"/>
<dbReference type="Pfam" id="PF00817">
    <property type="entry name" value="IMS"/>
    <property type="match status" value="1"/>
</dbReference>
<protein>
    <recommendedName>
        <fullName evidence="1">UmuC domain-containing protein</fullName>
    </recommendedName>
</protein>
<dbReference type="InterPro" id="IPR001126">
    <property type="entry name" value="UmuC"/>
</dbReference>
<sequence length="114" mass="12412">MPVVLVLIPDWETNSLVVEVPPGASAVTVNKGKVSAVTKAATHFGVEVGMKLGLAQQLCADLVVLAEDKLRAQRAFLPVLEALDEVSAFVQAVRPGLAIFHFQRTWKQSFWETL</sequence>
<keyword evidence="3" id="KW-1185">Reference proteome</keyword>
<accession>C0W0I9</accession>
<dbReference type="Proteomes" id="UP000010301">
    <property type="component" value="Unassembled WGS sequence"/>
</dbReference>
<dbReference type="OrthoDB" id="5244088at2"/>
<dbReference type="Gene3D" id="3.40.1170.60">
    <property type="match status" value="1"/>
</dbReference>
<dbReference type="InterPro" id="IPR043502">
    <property type="entry name" value="DNA/RNA_pol_sf"/>
</dbReference>
<name>C0W0I9_9ACTO</name>
<dbReference type="AlphaFoldDB" id="C0W0I9"/>
<feature type="domain" description="UmuC" evidence="1">
    <location>
        <begin position="30"/>
        <end position="100"/>
    </location>
</feature>
<evidence type="ECO:0000313" key="3">
    <source>
        <dbReference type="Proteomes" id="UP000010301"/>
    </source>
</evidence>
<reference evidence="2 3" key="1">
    <citation type="submission" date="2009-01" db="EMBL/GenBank/DDBJ databases">
        <authorList>
            <person name="Qin X."/>
            <person name="Bachman B."/>
            <person name="Battles P."/>
            <person name="Bell A."/>
            <person name="Bess C."/>
            <person name="Bickham C."/>
            <person name="Chaboub L."/>
            <person name="Chen D."/>
            <person name="Coyle M."/>
            <person name="Deiros D.R."/>
            <person name="Dinh H."/>
            <person name="Forbes L."/>
            <person name="Fowler G."/>
            <person name="Francisco L."/>
            <person name="Fu Q."/>
            <person name="Gubbala S."/>
            <person name="Hale W."/>
            <person name="Han Y."/>
            <person name="Hemphill L."/>
            <person name="Highlander S.K."/>
            <person name="Hirani K."/>
            <person name="Hogues M."/>
            <person name="Jackson L."/>
            <person name="Jakkamsetti A."/>
            <person name="Javaid M."/>
            <person name="Jiang H."/>
            <person name="Korchina V."/>
            <person name="Kovar C."/>
            <person name="Lara F."/>
            <person name="Lee S."/>
            <person name="Mata R."/>
            <person name="Mathew T."/>
            <person name="Moen C."/>
            <person name="Morales K."/>
            <person name="Munidasa M."/>
            <person name="Nazareth L."/>
            <person name="Ngo R."/>
            <person name="Nguyen L."/>
            <person name="Okwuonu G."/>
            <person name="Ongeri F."/>
            <person name="Patil S."/>
            <person name="Petrosino J."/>
            <person name="Pham C."/>
            <person name="Pham P."/>
            <person name="Pu L.-L."/>
            <person name="Puazo M."/>
            <person name="Raj R."/>
            <person name="Reid J."/>
            <person name="Rouhana J."/>
            <person name="Saada N."/>
            <person name="Shang Y."/>
            <person name="Simmons D."/>
            <person name="Thornton R."/>
            <person name="Warren J."/>
            <person name="Weissenberger G."/>
            <person name="Zhang J."/>
            <person name="Zhang L."/>
            <person name="Zhou C."/>
            <person name="Zhu D."/>
            <person name="Muzny D."/>
            <person name="Worley K."/>
            <person name="Gibbs R."/>
        </authorList>
    </citation>
    <scope>NUCLEOTIDE SEQUENCE [LARGE SCALE GENOMIC DNA]</scope>
    <source>
        <strain evidence="2 3">DSM 15436</strain>
    </source>
</reference>
<organism evidence="2 3">
    <name type="scientific">Gleimia coleocanis DSM 15436</name>
    <dbReference type="NCBI Taxonomy" id="525245"/>
    <lineage>
        <taxon>Bacteria</taxon>
        <taxon>Bacillati</taxon>
        <taxon>Actinomycetota</taxon>
        <taxon>Actinomycetes</taxon>
        <taxon>Actinomycetales</taxon>
        <taxon>Actinomycetaceae</taxon>
        <taxon>Gleimia</taxon>
    </lineage>
</organism>
<gene>
    <name evidence="2" type="ORF">HMPREF0044_1067</name>
</gene>
<evidence type="ECO:0000259" key="1">
    <source>
        <dbReference type="Pfam" id="PF00817"/>
    </source>
</evidence>
<proteinExistence type="predicted"/>
<dbReference type="RefSeq" id="WP_006546839.1">
    <property type="nucleotide sequence ID" value="NZ_DS999543.1"/>
</dbReference>
<dbReference type="STRING" id="525245.HMPREF0044_1067"/>
<comment type="caution">
    <text evidence="2">The sequence shown here is derived from an EMBL/GenBank/DDBJ whole genome shotgun (WGS) entry which is preliminary data.</text>
</comment>
<dbReference type="EMBL" id="ACFG01000030">
    <property type="protein sequence ID" value="EEH64048.1"/>
    <property type="molecule type" value="Genomic_DNA"/>
</dbReference>
<dbReference type="GO" id="GO:0006281">
    <property type="term" value="P:DNA repair"/>
    <property type="evidence" value="ECO:0007669"/>
    <property type="project" value="InterPro"/>
</dbReference>